<sequence length="364" mass="39754">MPSKQHEGPPHHSLSQQGPYVSSSSSSHQERNHINNSQNPRTTSSNLQINTTNTKRKSPSSSNNSSNTSSPTASLFSSSGISSGRPVSPHNITSPTTTMNQPLGLIPGISPIHHLHHIYSSKDNTNSDTEDPSYRATTRSVSPSIPIPTSISNNNISPNNSLQNHHQLLNAVTSDHSSNISNVSNNTTSSSSSTNNNNNNTGKSHYANRSTARPPSPLFMNAIHSGGNNPYYQQQQQQPSTYSDPISQSNNGLLNPQQPFQQLTSFPSSSQFPKNNINNPLRGTATTPVPKRSHGRVKGSPLNNHLGHQRSSSFDIHAIMEHYHPPTTSMIGNSIIQHRLFNHRTAIVLTINRFNPTFHLLQHP</sequence>
<gene>
    <name evidence="2" type="ORF">C9374_007464</name>
</gene>
<accession>A0AA88GM57</accession>
<organism evidence="2 3">
    <name type="scientific">Naegleria lovaniensis</name>
    <name type="common">Amoeba</name>
    <dbReference type="NCBI Taxonomy" id="51637"/>
    <lineage>
        <taxon>Eukaryota</taxon>
        <taxon>Discoba</taxon>
        <taxon>Heterolobosea</taxon>
        <taxon>Tetramitia</taxon>
        <taxon>Eutetramitia</taxon>
        <taxon>Vahlkampfiidae</taxon>
        <taxon>Naegleria</taxon>
    </lineage>
</organism>
<evidence type="ECO:0000256" key="1">
    <source>
        <dbReference type="SAM" id="MobiDB-lite"/>
    </source>
</evidence>
<evidence type="ECO:0000313" key="3">
    <source>
        <dbReference type="Proteomes" id="UP000816034"/>
    </source>
</evidence>
<protein>
    <submittedName>
        <fullName evidence="2">Uncharacterized protein</fullName>
    </submittedName>
</protein>
<reference evidence="2 3" key="1">
    <citation type="journal article" date="2018" name="BMC Genomics">
        <title>The genome of Naegleria lovaniensis, the basis for a comparative approach to unravel pathogenicity factors of the human pathogenic amoeba N. fowleri.</title>
        <authorList>
            <person name="Liechti N."/>
            <person name="Schurch N."/>
            <person name="Bruggmann R."/>
            <person name="Wittwer M."/>
        </authorList>
    </citation>
    <scope>NUCLEOTIDE SEQUENCE [LARGE SCALE GENOMIC DNA]</scope>
    <source>
        <strain evidence="2 3">ATCC 30569</strain>
    </source>
</reference>
<feature type="region of interest" description="Disordered" evidence="1">
    <location>
        <begin position="120"/>
        <end position="162"/>
    </location>
</feature>
<dbReference type="EMBL" id="PYSW02000029">
    <property type="protein sequence ID" value="KAG2379325.1"/>
    <property type="molecule type" value="Genomic_DNA"/>
</dbReference>
<dbReference type="Proteomes" id="UP000816034">
    <property type="component" value="Unassembled WGS sequence"/>
</dbReference>
<feature type="compositionally biased region" description="Polar residues" evidence="1">
    <location>
        <begin position="34"/>
        <end position="49"/>
    </location>
</feature>
<feature type="compositionally biased region" description="Basic and acidic residues" evidence="1">
    <location>
        <begin position="1"/>
        <end position="10"/>
    </location>
</feature>
<dbReference type="RefSeq" id="XP_044546587.1">
    <property type="nucleotide sequence ID" value="XM_044697432.1"/>
</dbReference>
<evidence type="ECO:0000313" key="2">
    <source>
        <dbReference type="EMBL" id="KAG2379325.1"/>
    </source>
</evidence>
<comment type="caution">
    <text evidence="2">The sequence shown here is derived from an EMBL/GenBank/DDBJ whole genome shotgun (WGS) entry which is preliminary data.</text>
</comment>
<feature type="compositionally biased region" description="Low complexity" evidence="1">
    <location>
        <begin position="59"/>
        <end position="88"/>
    </location>
</feature>
<feature type="region of interest" description="Disordered" evidence="1">
    <location>
        <begin position="1"/>
        <end position="108"/>
    </location>
</feature>
<name>A0AA88GM57_NAELO</name>
<feature type="compositionally biased region" description="Polar residues" evidence="1">
    <location>
        <begin position="90"/>
        <end position="101"/>
    </location>
</feature>
<feature type="compositionally biased region" description="Low complexity" evidence="1">
    <location>
        <begin position="142"/>
        <end position="162"/>
    </location>
</feature>
<proteinExistence type="predicted"/>
<keyword evidence="3" id="KW-1185">Reference proteome</keyword>
<dbReference type="AlphaFoldDB" id="A0AA88GM57"/>
<dbReference type="GeneID" id="68099918"/>
<feature type="region of interest" description="Disordered" evidence="1">
    <location>
        <begin position="176"/>
        <end position="309"/>
    </location>
</feature>
<feature type="compositionally biased region" description="Low complexity" evidence="1">
    <location>
        <begin position="176"/>
        <end position="201"/>
    </location>
</feature>
<feature type="compositionally biased region" description="Polar residues" evidence="1">
    <location>
        <begin position="239"/>
        <end position="287"/>
    </location>
</feature>